<comment type="caution">
    <text evidence="7">The sequence shown here is derived from an EMBL/GenBank/DDBJ whole genome shotgun (WGS) entry which is preliminary data.</text>
</comment>
<evidence type="ECO:0000256" key="2">
    <source>
        <dbReference type="ARBA" id="ARBA00022603"/>
    </source>
</evidence>
<evidence type="ECO:0000256" key="3">
    <source>
        <dbReference type="ARBA" id="ARBA00022679"/>
    </source>
</evidence>
<dbReference type="SUPFAM" id="SSF53335">
    <property type="entry name" value="S-adenosyl-L-methionine-dependent methyltransferases"/>
    <property type="match status" value="1"/>
</dbReference>
<evidence type="ECO:0000256" key="6">
    <source>
        <dbReference type="SAM" id="MobiDB-lite"/>
    </source>
</evidence>
<dbReference type="Gene3D" id="3.40.50.150">
    <property type="entry name" value="Vaccinia Virus protein VP39"/>
    <property type="match status" value="1"/>
</dbReference>
<dbReference type="GO" id="GO:0003886">
    <property type="term" value="F:DNA (cytosine-5-)-methyltransferase activity"/>
    <property type="evidence" value="ECO:0007669"/>
    <property type="project" value="UniProtKB-EC"/>
</dbReference>
<feature type="compositionally biased region" description="Basic and acidic residues" evidence="6">
    <location>
        <begin position="258"/>
        <end position="274"/>
    </location>
</feature>
<organism evidence="7 8">
    <name type="scientific">Hymenoscyphus albidus</name>
    <dbReference type="NCBI Taxonomy" id="595503"/>
    <lineage>
        <taxon>Eukaryota</taxon>
        <taxon>Fungi</taxon>
        <taxon>Dikarya</taxon>
        <taxon>Ascomycota</taxon>
        <taxon>Pezizomycotina</taxon>
        <taxon>Leotiomycetes</taxon>
        <taxon>Helotiales</taxon>
        <taxon>Helotiaceae</taxon>
        <taxon>Hymenoscyphus</taxon>
    </lineage>
</organism>
<dbReference type="GO" id="GO:0005634">
    <property type="term" value="C:nucleus"/>
    <property type="evidence" value="ECO:0007669"/>
    <property type="project" value="TreeGrafter"/>
</dbReference>
<evidence type="ECO:0000256" key="4">
    <source>
        <dbReference type="ARBA" id="ARBA00022691"/>
    </source>
</evidence>
<dbReference type="InterPro" id="IPR050390">
    <property type="entry name" value="C5-Methyltransferase"/>
</dbReference>
<dbReference type="GO" id="GO:0003677">
    <property type="term" value="F:DNA binding"/>
    <property type="evidence" value="ECO:0007669"/>
    <property type="project" value="TreeGrafter"/>
</dbReference>
<evidence type="ECO:0000313" key="7">
    <source>
        <dbReference type="EMBL" id="CAG8977229.1"/>
    </source>
</evidence>
<proteinExistence type="inferred from homology"/>
<keyword evidence="8" id="KW-1185">Reference proteome</keyword>
<dbReference type="Proteomes" id="UP000701801">
    <property type="component" value="Unassembled WGS sequence"/>
</dbReference>
<dbReference type="InterPro" id="IPR029063">
    <property type="entry name" value="SAM-dependent_MTases_sf"/>
</dbReference>
<accession>A0A9N9LRR2</accession>
<dbReference type="PROSITE" id="PS51679">
    <property type="entry name" value="SAM_MT_C5"/>
    <property type="match status" value="1"/>
</dbReference>
<keyword evidence="3 5" id="KW-0808">Transferase</keyword>
<feature type="region of interest" description="Disordered" evidence="6">
    <location>
        <begin position="258"/>
        <end position="313"/>
    </location>
</feature>
<reference evidence="7" key="1">
    <citation type="submission" date="2021-07" db="EMBL/GenBank/DDBJ databases">
        <authorList>
            <person name="Durling M."/>
        </authorList>
    </citation>
    <scope>NUCLEOTIDE SEQUENCE</scope>
</reference>
<dbReference type="EC" id="2.1.1.37" evidence="1"/>
<keyword evidence="2 5" id="KW-0489">Methyltransferase</keyword>
<dbReference type="InterPro" id="IPR001525">
    <property type="entry name" value="C5_MeTfrase"/>
</dbReference>
<dbReference type="GO" id="GO:0032259">
    <property type="term" value="P:methylation"/>
    <property type="evidence" value="ECO:0007669"/>
    <property type="project" value="UniProtKB-KW"/>
</dbReference>
<name>A0A9N9LRR2_9HELO</name>
<gene>
    <name evidence="7" type="ORF">HYALB_00007925</name>
</gene>
<dbReference type="Gene3D" id="3.90.120.10">
    <property type="entry name" value="DNA Methylase, subunit A, domain 2"/>
    <property type="match status" value="1"/>
</dbReference>
<dbReference type="OrthoDB" id="414133at2759"/>
<evidence type="ECO:0000313" key="8">
    <source>
        <dbReference type="Proteomes" id="UP000701801"/>
    </source>
</evidence>
<comment type="similarity">
    <text evidence="5">Belongs to the class I-like SAM-binding methyltransferase superfamily. C5-methyltransferase family.</text>
</comment>
<dbReference type="GO" id="GO:0044027">
    <property type="term" value="P:negative regulation of gene expression via chromosomal CpG island methylation"/>
    <property type="evidence" value="ECO:0007669"/>
    <property type="project" value="TreeGrafter"/>
</dbReference>
<dbReference type="PRINTS" id="PR00105">
    <property type="entry name" value="C5METTRFRASE"/>
</dbReference>
<dbReference type="AlphaFoldDB" id="A0A9N9LRR2"/>
<evidence type="ECO:0000256" key="1">
    <source>
        <dbReference type="ARBA" id="ARBA00011975"/>
    </source>
</evidence>
<evidence type="ECO:0000256" key="5">
    <source>
        <dbReference type="PROSITE-ProRule" id="PRU01016"/>
    </source>
</evidence>
<dbReference type="PANTHER" id="PTHR10629">
    <property type="entry name" value="CYTOSINE-SPECIFIC METHYLTRANSFERASE"/>
    <property type="match status" value="1"/>
</dbReference>
<feature type="region of interest" description="Disordered" evidence="6">
    <location>
        <begin position="36"/>
        <end position="58"/>
    </location>
</feature>
<sequence length="834" mass="93962">MAEPPEYISIDDEEEPMQIDNEDDVKVIEILDLIDDEEEPQSPEAPQARRFRPGNFTTRTPEIAPHFTELPFYKVHRRYNLAPKKTIELYSGDFLRITKVLRNSNTSDILLHGHLLRRNVRMGGLLIKKTNEVCFTKEVDIDHPEIERVTEVVLVHFKKIRKLIVTNRAFDENDVFLRCWNKDEYLVRDNNGRILKEDSLKAIKENAPIVARWQFIDYISTTEKKYSWRNNVLERLGKSDIPDPALRVHEAIQWNDWREGHLEQQPEARSKEEGEVIEIDPEPAYSPNKRKRPSADGDESPNKKHGTERLNGVRSSLGAIDLNSGSPQQPASRPANGGLFAVRQRSSANLAGFPDIRPTPSPPDQSSAVVKRTNRSLGQPLVYGDAFCGSGGTTRGALQAGLQVKWGVDFDKWACASWRENFRGAKCYEMSVHDFMKKSNRSQRKKMAMQVDVLHISAPCQFYARCKTRPGPNDEMNTASLFAIKDLVGLARPRVVTLEQTDGILTDQHLTTFFSATIHMLTCQNFSVRWKRVKLQEWGIPANRNRLIIIASCPGEILPRFPAPTHGPSGTQPFVTVNQALSTIPHGAPDHNTHLVALPLDKQKTPWNGDLPHKNTITCDGGPTSHHPNGRRKFTVRELGTLQGYPNNHAFVGCRTRQIKQIGNSVPPICARVLYEGIRRTLDGVDGVLNSVVNLDGDDDDEGDGDGEEDFVVIPRPRERVGRRPAPTRFPVRGLEIGRRDVLRDFVGREMAPVGFGPVGALAVASTQRQPSVIIVDDDDIPNHSNDDENKKENDAIVIDDDIPRTHHLNNANETIIIDDDDDKTPEPDPFYVF</sequence>
<dbReference type="EMBL" id="CAJVRM010000208">
    <property type="protein sequence ID" value="CAG8977229.1"/>
    <property type="molecule type" value="Genomic_DNA"/>
</dbReference>
<dbReference type="Pfam" id="PF00145">
    <property type="entry name" value="DNA_methylase"/>
    <property type="match status" value="2"/>
</dbReference>
<keyword evidence="4 5" id="KW-0949">S-adenosyl-L-methionine</keyword>
<dbReference type="PANTHER" id="PTHR10629:SF52">
    <property type="entry name" value="DNA (CYTOSINE-5)-METHYLTRANSFERASE 1"/>
    <property type="match status" value="1"/>
</dbReference>
<feature type="active site" evidence="5">
    <location>
        <position position="460"/>
    </location>
</feature>
<protein>
    <recommendedName>
        <fullName evidence="1">DNA (cytosine-5-)-methyltransferase</fullName>
        <ecNumber evidence="1">2.1.1.37</ecNumber>
    </recommendedName>
</protein>